<keyword evidence="3" id="KW-0378">Hydrolase</keyword>
<dbReference type="InterPro" id="IPR004244">
    <property type="entry name" value="Transposase_22"/>
</dbReference>
<feature type="coiled-coil region" evidence="1">
    <location>
        <begin position="56"/>
        <end position="90"/>
    </location>
</feature>
<keyword evidence="2" id="KW-0732">Signal</keyword>
<dbReference type="GO" id="GO:0003964">
    <property type="term" value="F:RNA-directed DNA polymerase activity"/>
    <property type="evidence" value="ECO:0007669"/>
    <property type="project" value="UniProtKB-KW"/>
</dbReference>
<keyword evidence="1" id="KW-0175">Coiled coil</keyword>
<dbReference type="GO" id="GO:0004519">
    <property type="term" value="F:endonuclease activity"/>
    <property type="evidence" value="ECO:0007669"/>
    <property type="project" value="UniProtKB-KW"/>
</dbReference>
<dbReference type="Gene3D" id="3.30.70.1820">
    <property type="entry name" value="L1 transposable element, RRM domain"/>
    <property type="match status" value="1"/>
</dbReference>
<evidence type="ECO:0000313" key="3">
    <source>
        <dbReference type="EMBL" id="NOV36218.1"/>
    </source>
</evidence>
<dbReference type="EMBL" id="GHWJ01003481">
    <property type="protein sequence ID" value="NOV36218.1"/>
    <property type="molecule type" value="Transcribed_RNA"/>
</dbReference>
<evidence type="ECO:0000256" key="1">
    <source>
        <dbReference type="SAM" id="Coils"/>
    </source>
</evidence>
<dbReference type="OrthoDB" id="6503123at2759"/>
<dbReference type="VEuPathDB" id="VectorBase:LOC119162944"/>
<feature type="signal peptide" evidence="2">
    <location>
        <begin position="1"/>
        <end position="23"/>
    </location>
</feature>
<name>A0A6M2CRQ2_RHIMP</name>
<keyword evidence="3" id="KW-0255">Endonuclease</keyword>
<protein>
    <submittedName>
        <fullName evidence="3">Putative endonuclease-reverse transcriptase</fullName>
    </submittedName>
</protein>
<keyword evidence="3" id="KW-0695">RNA-directed DNA polymerase</keyword>
<keyword evidence="3" id="KW-0548">Nucleotidyltransferase</keyword>
<organism evidence="3">
    <name type="scientific">Rhipicephalus microplus</name>
    <name type="common">Cattle tick</name>
    <name type="synonym">Boophilus microplus</name>
    <dbReference type="NCBI Taxonomy" id="6941"/>
    <lineage>
        <taxon>Eukaryota</taxon>
        <taxon>Metazoa</taxon>
        <taxon>Ecdysozoa</taxon>
        <taxon>Arthropoda</taxon>
        <taxon>Chelicerata</taxon>
        <taxon>Arachnida</taxon>
        <taxon>Acari</taxon>
        <taxon>Parasitiformes</taxon>
        <taxon>Ixodida</taxon>
        <taxon>Ixodoidea</taxon>
        <taxon>Ixodidae</taxon>
        <taxon>Rhipicephalinae</taxon>
        <taxon>Rhipicephalus</taxon>
        <taxon>Boophilus</taxon>
    </lineage>
</organism>
<keyword evidence="3" id="KW-0808">Transferase</keyword>
<accession>A0A6M2CRQ2</accession>
<sequence>MFCFFFFFFCVCMAFECIDIVHCLLLLLSGDIESNPGPPNDSAVILAELKNISSGQAKLLSEVQDLKTQLNTTEKTISDLSNRITQLEKHYQSLSTVQTQITVLETSAGTTARHIQTLEARFDDAENRSQRNNLIFYGLPDTNHSETFSESEELIVSLCSKHLNIKIDTKEVERAHRLGRHKPGQHRPVIVKFTSFKTKETILSNGKKLKGTTHEIGQDFSRSVQNARKHLIAFARSKSVAFSCPCKTLFLGSKRYVFDEMSQSIKEMA</sequence>
<evidence type="ECO:0000256" key="2">
    <source>
        <dbReference type="SAM" id="SignalP"/>
    </source>
</evidence>
<dbReference type="PANTHER" id="PTHR11505">
    <property type="entry name" value="L1 TRANSPOSABLE ELEMENT-RELATED"/>
    <property type="match status" value="1"/>
</dbReference>
<dbReference type="Gene3D" id="1.20.5.340">
    <property type="match status" value="1"/>
</dbReference>
<keyword evidence="3" id="KW-0540">Nuclease</keyword>
<dbReference type="AlphaFoldDB" id="A0A6M2CRQ2"/>
<proteinExistence type="predicted"/>
<reference evidence="3" key="1">
    <citation type="submission" date="2019-09" db="EMBL/GenBank/DDBJ databases">
        <title>Organ-specific transcriptomic study of the physiology of the cattle tick, Rhipicephalus microplus.</title>
        <authorList>
            <person name="Tirloni L."/>
            <person name="Braz G."/>
            <person name="Gandara A.C.P."/>
            <person name="Sabadin G.A."/>
            <person name="da Silva R.M."/>
            <person name="Guizzo M.G."/>
            <person name="Machado J.A."/>
            <person name="Costa E.P."/>
            <person name="Gomes H.F."/>
            <person name="Moraes J."/>
            <person name="Mota M.B.S."/>
            <person name="Mesquita R.D."/>
            <person name="Alvarenga P.H."/>
            <person name="Alves F."/>
            <person name="Seixas A."/>
            <person name="da Fonseca R.N."/>
            <person name="Fogaca A."/>
            <person name="Logullo C."/>
            <person name="Tanaka A."/>
            <person name="Daffre S."/>
            <person name="Termignoni C."/>
            <person name="Vaz I.S.Jr."/>
            <person name="Oliveira P.L."/>
            <person name="Ribeiro J.M."/>
        </authorList>
    </citation>
    <scope>NUCLEOTIDE SEQUENCE</scope>
    <source>
        <strain evidence="3">Porto Alegre</strain>
    </source>
</reference>
<feature type="chain" id="PRO_5026856845" evidence="2">
    <location>
        <begin position="24"/>
        <end position="269"/>
    </location>
</feature>